<dbReference type="RefSeq" id="WP_302109462.1">
    <property type="nucleotide sequence ID" value="NZ_JAUKTR010000002.1"/>
</dbReference>
<organism evidence="2 3">
    <name type="scientific">Peiella sedimenti</name>
    <dbReference type="NCBI Taxonomy" id="3061083"/>
    <lineage>
        <taxon>Bacteria</taxon>
        <taxon>Pseudomonadati</taxon>
        <taxon>Pseudomonadota</taxon>
        <taxon>Alphaproteobacteria</taxon>
        <taxon>Caulobacterales</taxon>
        <taxon>Caulobacteraceae</taxon>
        <taxon>Peiella</taxon>
    </lineage>
</organism>
<protein>
    <submittedName>
        <fullName evidence="2">Tat pathway signal protein</fullName>
    </submittedName>
</protein>
<accession>A0ABT8SKE4</accession>
<comment type="caution">
    <text evidence="2">The sequence shown here is derived from an EMBL/GenBank/DDBJ whole genome shotgun (WGS) entry which is preliminary data.</text>
</comment>
<evidence type="ECO:0000313" key="3">
    <source>
        <dbReference type="Proteomes" id="UP001169063"/>
    </source>
</evidence>
<name>A0ABT8SKE4_9CAUL</name>
<gene>
    <name evidence="2" type="ORF">Q0812_06290</name>
</gene>
<sequence>MRRRDALTLGLTTAVLAPLAAAGSAHAGGPSGGGSAPPSYTRLNTITASVRRGDGRMGVMTVEAGVDCPPEALRARAAQSAPRLTAAYSEVLRRFAPSVRPGFPPDVERLSRELQAATDRTLGRSGARLLLGTVMIA</sequence>
<dbReference type="EMBL" id="JAUKTR010000002">
    <property type="protein sequence ID" value="MDO1559035.1"/>
    <property type="molecule type" value="Genomic_DNA"/>
</dbReference>
<dbReference type="Proteomes" id="UP001169063">
    <property type="component" value="Unassembled WGS sequence"/>
</dbReference>
<keyword evidence="3" id="KW-1185">Reference proteome</keyword>
<keyword evidence="1" id="KW-0732">Signal</keyword>
<proteinExistence type="predicted"/>
<feature type="chain" id="PRO_5046431061" evidence="1">
    <location>
        <begin position="28"/>
        <end position="137"/>
    </location>
</feature>
<feature type="signal peptide" evidence="1">
    <location>
        <begin position="1"/>
        <end position="27"/>
    </location>
</feature>
<evidence type="ECO:0000256" key="1">
    <source>
        <dbReference type="SAM" id="SignalP"/>
    </source>
</evidence>
<evidence type="ECO:0000313" key="2">
    <source>
        <dbReference type="EMBL" id="MDO1559035.1"/>
    </source>
</evidence>
<reference evidence="2" key="1">
    <citation type="submission" date="2023-07" db="EMBL/GenBank/DDBJ databases">
        <title>Brevundimonas soil sp. nov., isolated from the soil of chemical plant.</title>
        <authorList>
            <person name="Wu N."/>
        </authorList>
    </citation>
    <scope>NUCLEOTIDE SEQUENCE</scope>
    <source>
        <strain evidence="2">XZ-24</strain>
    </source>
</reference>